<accession>A0A2A4JYQ7</accession>
<keyword evidence="1" id="KW-0472">Membrane</keyword>
<gene>
    <name evidence="2" type="ORF">B5V51_8332</name>
</gene>
<organism evidence="2">
    <name type="scientific">Heliothis virescens</name>
    <name type="common">Tobacco budworm moth</name>
    <dbReference type="NCBI Taxonomy" id="7102"/>
    <lineage>
        <taxon>Eukaryota</taxon>
        <taxon>Metazoa</taxon>
        <taxon>Ecdysozoa</taxon>
        <taxon>Arthropoda</taxon>
        <taxon>Hexapoda</taxon>
        <taxon>Insecta</taxon>
        <taxon>Pterygota</taxon>
        <taxon>Neoptera</taxon>
        <taxon>Endopterygota</taxon>
        <taxon>Lepidoptera</taxon>
        <taxon>Glossata</taxon>
        <taxon>Ditrysia</taxon>
        <taxon>Noctuoidea</taxon>
        <taxon>Noctuidae</taxon>
        <taxon>Heliothinae</taxon>
        <taxon>Heliothis</taxon>
    </lineage>
</organism>
<reference evidence="2" key="1">
    <citation type="submission" date="2017-09" db="EMBL/GenBank/DDBJ databases">
        <title>Contemporary evolution of a Lepidopteran species, Heliothis virescens, in response to modern agricultural practices.</title>
        <authorList>
            <person name="Fritz M.L."/>
            <person name="Deyonke A.M."/>
            <person name="Papanicolaou A."/>
            <person name="Micinski S."/>
            <person name="Westbrook J."/>
            <person name="Gould F."/>
        </authorList>
    </citation>
    <scope>NUCLEOTIDE SEQUENCE [LARGE SCALE GENOMIC DNA]</scope>
    <source>
        <strain evidence="2">HvINT-</strain>
        <tissue evidence="2">Whole body</tissue>
    </source>
</reference>
<dbReference type="EMBL" id="NWSH01000365">
    <property type="protein sequence ID" value="PCG76949.1"/>
    <property type="molecule type" value="Genomic_DNA"/>
</dbReference>
<comment type="caution">
    <text evidence="2">The sequence shown here is derived from an EMBL/GenBank/DDBJ whole genome shotgun (WGS) entry which is preliminary data.</text>
</comment>
<keyword evidence="1" id="KW-1133">Transmembrane helix</keyword>
<evidence type="ECO:0000256" key="1">
    <source>
        <dbReference type="SAM" id="Phobius"/>
    </source>
</evidence>
<sequence length="72" mass="8295">MALIMPFVSVAISILYTPLLLLILCIIFLASIGKSLGVRRLYVNILLKLFEVRKYFSQLKKIKNIFFLTNSM</sequence>
<name>A0A2A4JYQ7_HELVI</name>
<keyword evidence="1" id="KW-0812">Transmembrane</keyword>
<protein>
    <submittedName>
        <fullName evidence="2">Uncharacterized protein</fullName>
    </submittedName>
</protein>
<dbReference type="AlphaFoldDB" id="A0A2A4JYQ7"/>
<proteinExistence type="predicted"/>
<feature type="transmembrane region" description="Helical" evidence="1">
    <location>
        <begin position="6"/>
        <end position="30"/>
    </location>
</feature>
<evidence type="ECO:0000313" key="2">
    <source>
        <dbReference type="EMBL" id="PCG76949.1"/>
    </source>
</evidence>